<dbReference type="PROSITE" id="PS00216">
    <property type="entry name" value="SUGAR_TRANSPORT_1"/>
    <property type="match status" value="1"/>
</dbReference>
<organism evidence="8 9">
    <name type="scientific">Rubricoccus marinus</name>
    <dbReference type="NCBI Taxonomy" id="716817"/>
    <lineage>
        <taxon>Bacteria</taxon>
        <taxon>Pseudomonadati</taxon>
        <taxon>Rhodothermota</taxon>
        <taxon>Rhodothermia</taxon>
        <taxon>Rhodothermales</taxon>
        <taxon>Rubricoccaceae</taxon>
        <taxon>Rubricoccus</taxon>
    </lineage>
</organism>
<dbReference type="PANTHER" id="PTHR43124:SF3">
    <property type="entry name" value="CHLORAMPHENICOL EFFLUX PUMP RV0191"/>
    <property type="match status" value="1"/>
</dbReference>
<dbReference type="Gene3D" id="1.20.1250.20">
    <property type="entry name" value="MFS general substrate transporter like domains"/>
    <property type="match status" value="2"/>
</dbReference>
<evidence type="ECO:0000256" key="1">
    <source>
        <dbReference type="ARBA" id="ARBA00004651"/>
    </source>
</evidence>
<feature type="transmembrane region" description="Helical" evidence="6">
    <location>
        <begin position="135"/>
        <end position="154"/>
    </location>
</feature>
<reference evidence="8 9" key="1">
    <citation type="submission" date="2016-11" db="EMBL/GenBank/DDBJ databases">
        <title>Study of marine rhodopsin-containing bacteria.</title>
        <authorList>
            <person name="Yoshizawa S."/>
            <person name="Kumagai Y."/>
            <person name="Kogure K."/>
        </authorList>
    </citation>
    <scope>NUCLEOTIDE SEQUENCE [LARGE SCALE GENOMIC DNA]</scope>
    <source>
        <strain evidence="8 9">SG-29</strain>
    </source>
</reference>
<feature type="transmembrane region" description="Helical" evidence="6">
    <location>
        <begin position="321"/>
        <end position="344"/>
    </location>
</feature>
<dbReference type="InterPro" id="IPR050189">
    <property type="entry name" value="MFS_Efflux_Transporters"/>
</dbReference>
<keyword evidence="9" id="KW-1185">Reference proteome</keyword>
<feature type="transmembrane region" description="Helical" evidence="6">
    <location>
        <begin position="166"/>
        <end position="186"/>
    </location>
</feature>
<feature type="transmembrane region" description="Helical" evidence="6">
    <location>
        <begin position="356"/>
        <end position="381"/>
    </location>
</feature>
<proteinExistence type="predicted"/>
<dbReference type="SUPFAM" id="SSF103473">
    <property type="entry name" value="MFS general substrate transporter"/>
    <property type="match status" value="1"/>
</dbReference>
<feature type="domain" description="Major facilitator superfamily (MFS) profile" evidence="7">
    <location>
        <begin position="12"/>
        <end position="410"/>
    </location>
</feature>
<dbReference type="InterPro" id="IPR036259">
    <property type="entry name" value="MFS_trans_sf"/>
</dbReference>
<evidence type="ECO:0000259" key="7">
    <source>
        <dbReference type="PROSITE" id="PS50850"/>
    </source>
</evidence>
<dbReference type="InterPro" id="IPR020846">
    <property type="entry name" value="MFS_dom"/>
</dbReference>
<accession>A0A259U3X0</accession>
<gene>
    <name evidence="8" type="ORF">BSZ36_01935</name>
</gene>
<dbReference type="Proteomes" id="UP000216446">
    <property type="component" value="Unassembled WGS sequence"/>
</dbReference>
<comment type="caution">
    <text evidence="8">The sequence shown here is derived from an EMBL/GenBank/DDBJ whole genome shotgun (WGS) entry which is preliminary data.</text>
</comment>
<keyword evidence="3 6" id="KW-0812">Transmembrane</keyword>
<dbReference type="GO" id="GO:0022857">
    <property type="term" value="F:transmembrane transporter activity"/>
    <property type="evidence" value="ECO:0007669"/>
    <property type="project" value="InterPro"/>
</dbReference>
<protein>
    <recommendedName>
        <fullName evidence="7">Major facilitator superfamily (MFS) profile domain-containing protein</fullName>
    </recommendedName>
</protein>
<comment type="subcellular location">
    <subcellularLocation>
        <location evidence="1">Cell membrane</location>
        <topology evidence="1">Multi-pass membrane protein</topology>
    </subcellularLocation>
</comment>
<dbReference type="PANTHER" id="PTHR43124">
    <property type="entry name" value="PURINE EFFLUX PUMP PBUE"/>
    <property type="match status" value="1"/>
</dbReference>
<sequence length="421" mass="43376">MGLGSASRAAATLGALWLLVFTAASQTIIITPILPVIGEALRVSDALLGWLIPAYSWALAAAALVMGPVSDRIGRRRVLLIGSGALAGALLLHGLVGSFVGLMGARVLAGACGGMLSGAAVSYVGDAVPYSRRGWATGVVMSGVPVGLVFGVPIGRVLAAGLGFRVPFIIFAALMALTCVLVLAVVPQPKVKLDESRLDLPAFLAGYASLLRSGDNRAAAVTYFLMYLGLGLLIAYLPIWISATQPLGVTLFGEPLAVFGLPIDFIATLFSVGGLASVLIGPWAGGLSDRTGRKPMILVSCIGLGLVTLGLTYVVGEARWALYPIYIAIMGFFALRASPLQALLTALVPGRQRGTLMSLVIAVGQIGTGVGGIMAGALYGAWGFRSVTFASAATVVVLAWVVWRYLPEPTGQAECVEPLAA</sequence>
<feature type="transmembrane region" description="Helical" evidence="6">
    <location>
        <begin position="296"/>
        <end position="315"/>
    </location>
</feature>
<dbReference type="EMBL" id="MQWB01000001">
    <property type="protein sequence ID" value="OZC04538.1"/>
    <property type="molecule type" value="Genomic_DNA"/>
</dbReference>
<dbReference type="InterPro" id="IPR005829">
    <property type="entry name" value="Sugar_transporter_CS"/>
</dbReference>
<feature type="transmembrane region" description="Helical" evidence="6">
    <location>
        <begin position="107"/>
        <end position="128"/>
    </location>
</feature>
<dbReference type="FunCoup" id="A0A259U3X0">
    <property type="interactions" value="201"/>
</dbReference>
<feature type="transmembrane region" description="Helical" evidence="6">
    <location>
        <begin position="49"/>
        <end position="66"/>
    </location>
</feature>
<feature type="transmembrane region" description="Helical" evidence="6">
    <location>
        <begin position="220"/>
        <end position="241"/>
    </location>
</feature>
<dbReference type="GO" id="GO:0005886">
    <property type="term" value="C:plasma membrane"/>
    <property type="evidence" value="ECO:0007669"/>
    <property type="project" value="UniProtKB-SubCell"/>
</dbReference>
<dbReference type="InParanoid" id="A0A259U3X0"/>
<keyword evidence="2" id="KW-1003">Cell membrane</keyword>
<keyword evidence="4 6" id="KW-1133">Transmembrane helix</keyword>
<keyword evidence="5 6" id="KW-0472">Membrane</keyword>
<evidence type="ECO:0000256" key="6">
    <source>
        <dbReference type="SAM" id="Phobius"/>
    </source>
</evidence>
<name>A0A259U3X0_9BACT</name>
<dbReference type="PROSITE" id="PS50850">
    <property type="entry name" value="MFS"/>
    <property type="match status" value="1"/>
</dbReference>
<evidence type="ECO:0000256" key="2">
    <source>
        <dbReference type="ARBA" id="ARBA00022475"/>
    </source>
</evidence>
<feature type="transmembrane region" description="Helical" evidence="6">
    <location>
        <begin position="261"/>
        <end position="284"/>
    </location>
</feature>
<evidence type="ECO:0000313" key="8">
    <source>
        <dbReference type="EMBL" id="OZC04538.1"/>
    </source>
</evidence>
<evidence type="ECO:0000256" key="5">
    <source>
        <dbReference type="ARBA" id="ARBA00023136"/>
    </source>
</evidence>
<dbReference type="AlphaFoldDB" id="A0A259U3X0"/>
<feature type="transmembrane region" description="Helical" evidence="6">
    <location>
        <begin position="387"/>
        <end position="406"/>
    </location>
</feature>
<dbReference type="CDD" id="cd17325">
    <property type="entry name" value="MFS_MdtG_SLC18_like"/>
    <property type="match status" value="1"/>
</dbReference>
<evidence type="ECO:0000256" key="3">
    <source>
        <dbReference type="ARBA" id="ARBA00022692"/>
    </source>
</evidence>
<feature type="transmembrane region" description="Helical" evidence="6">
    <location>
        <begin position="78"/>
        <end position="101"/>
    </location>
</feature>
<dbReference type="Pfam" id="PF07690">
    <property type="entry name" value="MFS_1"/>
    <property type="match status" value="1"/>
</dbReference>
<evidence type="ECO:0000313" key="9">
    <source>
        <dbReference type="Proteomes" id="UP000216446"/>
    </source>
</evidence>
<dbReference type="InterPro" id="IPR011701">
    <property type="entry name" value="MFS"/>
</dbReference>
<evidence type="ECO:0000256" key="4">
    <source>
        <dbReference type="ARBA" id="ARBA00022989"/>
    </source>
</evidence>